<reference evidence="1 2" key="1">
    <citation type="submission" date="2023-02" db="EMBL/GenBank/DDBJ databases">
        <title>Bacterial whole genome sequence for Curvibacter sp. HBC28.</title>
        <authorList>
            <person name="Le V."/>
            <person name="Ko S.-R."/>
            <person name="Ahn C.-Y."/>
            <person name="Oh H.-M."/>
        </authorList>
    </citation>
    <scope>NUCLEOTIDE SEQUENCE [LARGE SCALE GENOMIC DNA]</scope>
    <source>
        <strain evidence="1 2">HBC28</strain>
    </source>
</reference>
<dbReference type="RefSeq" id="WP_273924710.1">
    <property type="nucleotide sequence ID" value="NZ_JAQSIO010000001.1"/>
</dbReference>
<accession>A0ABT5MB93</accession>
<evidence type="ECO:0000313" key="2">
    <source>
        <dbReference type="Proteomes" id="UP001528672"/>
    </source>
</evidence>
<dbReference type="EMBL" id="JAQSIO010000001">
    <property type="protein sequence ID" value="MDD0813179.1"/>
    <property type="molecule type" value="Genomic_DNA"/>
</dbReference>
<name>A0ABT5MB93_9BURK</name>
<protein>
    <submittedName>
        <fullName evidence="1">Uncharacterized protein</fullName>
    </submittedName>
</protein>
<gene>
    <name evidence="1" type="ORF">PSQ39_00905</name>
</gene>
<organism evidence="1 2">
    <name type="scientific">Curvibacter microcysteis</name>
    <dbReference type="NCBI Taxonomy" id="3026419"/>
    <lineage>
        <taxon>Bacteria</taxon>
        <taxon>Pseudomonadati</taxon>
        <taxon>Pseudomonadota</taxon>
        <taxon>Betaproteobacteria</taxon>
        <taxon>Burkholderiales</taxon>
        <taxon>Comamonadaceae</taxon>
        <taxon>Curvibacter</taxon>
    </lineage>
</organism>
<comment type="caution">
    <text evidence="1">The sequence shown here is derived from an EMBL/GenBank/DDBJ whole genome shotgun (WGS) entry which is preliminary data.</text>
</comment>
<proteinExistence type="predicted"/>
<dbReference type="Proteomes" id="UP001528672">
    <property type="component" value="Unassembled WGS sequence"/>
</dbReference>
<evidence type="ECO:0000313" key="1">
    <source>
        <dbReference type="EMBL" id="MDD0813179.1"/>
    </source>
</evidence>
<sequence length="81" mass="8728">MPATELTVTPSGQVAGKHLLIPSGPEGTFYPHIQDWVTAQRKAGKAVRDVSSGVLVKGIKQWAAYEHKVGGKTVRTVFKIT</sequence>
<keyword evidence="2" id="KW-1185">Reference proteome</keyword>